<dbReference type="GO" id="GO:0009306">
    <property type="term" value="P:protein secretion"/>
    <property type="evidence" value="ECO:0007669"/>
    <property type="project" value="InterPro"/>
</dbReference>
<proteinExistence type="predicted"/>
<gene>
    <name evidence="1" type="ordered locus">AMIS_6630</name>
</gene>
<dbReference type="EMBL" id="AP012319">
    <property type="protein sequence ID" value="BAL85883.1"/>
    <property type="molecule type" value="Genomic_DNA"/>
</dbReference>
<accession>I0GYP6</accession>
<dbReference type="PATRIC" id="fig|512565.3.peg.666"/>
<sequence length="109" mass="11514">MSSEFPVEDPHFEDFHAETGDLRRLAAATDDLAARITGLTGPSSPSGLVPGSAPRWAAATPAALAADALRHQLELLGSDIAETARRITAAAAAYQEADDRAATRFRLTR</sequence>
<evidence type="ECO:0000313" key="1">
    <source>
        <dbReference type="EMBL" id="BAL85883.1"/>
    </source>
</evidence>
<dbReference type="AlphaFoldDB" id="I0GYP6"/>
<dbReference type="InterPro" id="IPR022536">
    <property type="entry name" value="EspC"/>
</dbReference>
<protein>
    <submittedName>
        <fullName evidence="1">Uncharacterized protein</fullName>
    </submittedName>
</protein>
<organism evidence="1 2">
    <name type="scientific">Actinoplanes missouriensis (strain ATCC 14538 / DSM 43046 / CBS 188.64 / JCM 3121 / NBRC 102363 / NCIMB 12654 / NRRL B-3342 / UNCC 431)</name>
    <dbReference type="NCBI Taxonomy" id="512565"/>
    <lineage>
        <taxon>Bacteria</taxon>
        <taxon>Bacillati</taxon>
        <taxon>Actinomycetota</taxon>
        <taxon>Actinomycetes</taxon>
        <taxon>Micromonosporales</taxon>
        <taxon>Micromonosporaceae</taxon>
        <taxon>Actinoplanes</taxon>
    </lineage>
</organism>
<dbReference type="HOGENOM" id="CLU_2178183_0_0_11"/>
<dbReference type="Pfam" id="PF10824">
    <property type="entry name" value="T7SS_ESX_EspC"/>
    <property type="match status" value="1"/>
</dbReference>
<dbReference type="RefSeq" id="WP_014440780.1">
    <property type="nucleotide sequence ID" value="NC_017093.1"/>
</dbReference>
<evidence type="ECO:0000313" key="2">
    <source>
        <dbReference type="Proteomes" id="UP000007882"/>
    </source>
</evidence>
<keyword evidence="2" id="KW-1185">Reference proteome</keyword>
<dbReference type="Proteomes" id="UP000007882">
    <property type="component" value="Chromosome"/>
</dbReference>
<dbReference type="KEGG" id="ams:AMIS_6630"/>
<dbReference type="STRING" id="512565.AMIS_6630"/>
<name>I0GYP6_ACTM4</name>
<reference evidence="1 2" key="1">
    <citation type="submission" date="2012-02" db="EMBL/GenBank/DDBJ databases">
        <title>Complete genome sequence of Actinoplanes missouriensis 431 (= NBRC 102363).</title>
        <authorList>
            <person name="Ohnishi Y."/>
            <person name="Ishikawa J."/>
            <person name="Sekine M."/>
            <person name="Hosoyama A."/>
            <person name="Harada T."/>
            <person name="Narita H."/>
            <person name="Hata T."/>
            <person name="Konno Y."/>
            <person name="Tutikane K."/>
            <person name="Fujita N."/>
            <person name="Horinouchi S."/>
            <person name="Hayakawa M."/>
        </authorList>
    </citation>
    <scope>NUCLEOTIDE SEQUENCE [LARGE SCALE GENOMIC DNA]</scope>
    <source>
        <strain evidence="2">ATCC 14538 / DSM 43046 / CBS 188.64 / JCM 3121 / NBRC 102363 / NCIMB 12654 / NRRL B-3342 / UNCC 431</strain>
    </source>
</reference>